<comment type="caution">
    <text evidence="1">The sequence shown here is derived from an EMBL/GenBank/DDBJ whole genome shotgun (WGS) entry which is preliminary data.</text>
</comment>
<sequence>MKQSALEAVSLWLAGNVEDVPPFEALAARQDVFVMTRQAQDAVLKPADAGAWPHALRAAFAARIAAVNDNPYLGALYGQAAAGSDYADLAQNNFVPADAVQQKVVAFMDKVANNTKDVSADDIAVLQQAGVADADIVRLCELNAFLAYQIRVASGLASLAEADGGQN</sequence>
<organism evidence="1 2">
    <name type="scientific">Pseudochrobactrum asaccharolyticum</name>
    <dbReference type="NCBI Taxonomy" id="354351"/>
    <lineage>
        <taxon>Bacteria</taxon>
        <taxon>Pseudomonadati</taxon>
        <taxon>Pseudomonadota</taxon>
        <taxon>Alphaproteobacteria</taxon>
        <taxon>Hyphomicrobiales</taxon>
        <taxon>Brucellaceae</taxon>
        <taxon>Pseudochrobactrum</taxon>
    </lineage>
</organism>
<proteinExistence type="predicted"/>
<name>A0A366E5D3_9HYPH</name>
<gene>
    <name evidence="1" type="ORF">DFR47_10266</name>
</gene>
<dbReference type="AlphaFoldDB" id="A0A366E5D3"/>
<dbReference type="SUPFAM" id="SSF69118">
    <property type="entry name" value="AhpD-like"/>
    <property type="match status" value="1"/>
</dbReference>
<dbReference type="EMBL" id="QNRH01000002">
    <property type="protein sequence ID" value="RBO97285.1"/>
    <property type="molecule type" value="Genomic_DNA"/>
</dbReference>
<evidence type="ECO:0000313" key="1">
    <source>
        <dbReference type="EMBL" id="RBO97285.1"/>
    </source>
</evidence>
<accession>A0A366E5D3</accession>
<dbReference type="Gene3D" id="1.20.1290.10">
    <property type="entry name" value="AhpD-like"/>
    <property type="match status" value="1"/>
</dbReference>
<reference evidence="1 2" key="1">
    <citation type="submission" date="2018-06" db="EMBL/GenBank/DDBJ databases">
        <title>Genomic Encyclopedia of Type Strains, Phase IV (KMG-IV): sequencing the most valuable type-strain genomes for metagenomic binning, comparative biology and taxonomic classification.</title>
        <authorList>
            <person name="Goeker M."/>
        </authorList>
    </citation>
    <scope>NUCLEOTIDE SEQUENCE [LARGE SCALE GENOMIC DNA]</scope>
    <source>
        <strain evidence="1 2">DSM 25619</strain>
    </source>
</reference>
<keyword evidence="2" id="KW-1185">Reference proteome</keyword>
<evidence type="ECO:0008006" key="3">
    <source>
        <dbReference type="Google" id="ProtNLM"/>
    </source>
</evidence>
<dbReference type="Proteomes" id="UP000252893">
    <property type="component" value="Unassembled WGS sequence"/>
</dbReference>
<dbReference type="OrthoDB" id="5077630at2"/>
<evidence type="ECO:0000313" key="2">
    <source>
        <dbReference type="Proteomes" id="UP000252893"/>
    </source>
</evidence>
<protein>
    <recommendedName>
        <fullName evidence="3">CMD domain protein</fullName>
    </recommendedName>
</protein>
<dbReference type="InterPro" id="IPR029032">
    <property type="entry name" value="AhpD-like"/>
</dbReference>
<dbReference type="RefSeq" id="WP_147245495.1">
    <property type="nucleotide sequence ID" value="NZ_JBHEEG010000012.1"/>
</dbReference>